<organism evidence="1 3">
    <name type="scientific">Iris pallida</name>
    <name type="common">Sweet iris</name>
    <dbReference type="NCBI Taxonomy" id="29817"/>
    <lineage>
        <taxon>Eukaryota</taxon>
        <taxon>Viridiplantae</taxon>
        <taxon>Streptophyta</taxon>
        <taxon>Embryophyta</taxon>
        <taxon>Tracheophyta</taxon>
        <taxon>Spermatophyta</taxon>
        <taxon>Magnoliopsida</taxon>
        <taxon>Liliopsida</taxon>
        <taxon>Asparagales</taxon>
        <taxon>Iridaceae</taxon>
        <taxon>Iridoideae</taxon>
        <taxon>Irideae</taxon>
        <taxon>Iris</taxon>
    </lineage>
</organism>
<comment type="caution">
    <text evidence="1">The sequence shown here is derived from an EMBL/GenBank/DDBJ whole genome shotgun (WGS) entry which is preliminary data.</text>
</comment>
<reference evidence="1" key="2">
    <citation type="submission" date="2023-04" db="EMBL/GenBank/DDBJ databases">
        <authorList>
            <person name="Bruccoleri R.E."/>
            <person name="Oakeley E.J."/>
            <person name="Faust A.-M."/>
            <person name="Dessus-Babus S."/>
            <person name="Altorfer M."/>
            <person name="Burckhardt D."/>
            <person name="Oertli M."/>
            <person name="Naumann U."/>
            <person name="Petersen F."/>
            <person name="Wong J."/>
        </authorList>
    </citation>
    <scope>NUCLEOTIDE SEQUENCE</scope>
    <source>
        <strain evidence="1">GSM-AAB239-AS_SAM_17_03QT</strain>
        <tissue evidence="1">Leaf</tissue>
    </source>
</reference>
<gene>
    <name evidence="1" type="ORF">M6B38_132725</name>
    <name evidence="2" type="ORF">M6B38_413545</name>
</gene>
<dbReference type="AlphaFoldDB" id="A0AAX6FH92"/>
<evidence type="ECO:0000313" key="3">
    <source>
        <dbReference type="Proteomes" id="UP001140949"/>
    </source>
</evidence>
<evidence type="ECO:0000313" key="2">
    <source>
        <dbReference type="EMBL" id="KAJ6816923.1"/>
    </source>
</evidence>
<evidence type="ECO:0000313" key="1">
    <source>
        <dbReference type="EMBL" id="KAJ6815776.1"/>
    </source>
</evidence>
<reference evidence="1" key="1">
    <citation type="journal article" date="2023" name="GigaByte">
        <title>Genome assembly of the bearded iris, Iris pallida Lam.</title>
        <authorList>
            <person name="Bruccoleri R.E."/>
            <person name="Oakeley E.J."/>
            <person name="Faust A.M.E."/>
            <person name="Altorfer M."/>
            <person name="Dessus-Babus S."/>
            <person name="Burckhardt D."/>
            <person name="Oertli M."/>
            <person name="Naumann U."/>
            <person name="Petersen F."/>
            <person name="Wong J."/>
        </authorList>
    </citation>
    <scope>NUCLEOTIDE SEQUENCE</scope>
    <source>
        <strain evidence="1">GSM-AAB239-AS_SAM_17_03QT</strain>
    </source>
</reference>
<proteinExistence type="predicted"/>
<dbReference type="Proteomes" id="UP001140949">
    <property type="component" value="Unassembled WGS sequence"/>
</dbReference>
<name>A0AAX6FH92_IRIPA</name>
<accession>A0AAX6FH92</accession>
<dbReference type="EMBL" id="JANAVB010028488">
    <property type="protein sequence ID" value="KAJ6815776.1"/>
    <property type="molecule type" value="Genomic_DNA"/>
</dbReference>
<sequence length="48" mass="5575">MCAASSMSLVIDRVVMYFEKDNYLSCKPICLIWTWTFDLSIPRKVLVS</sequence>
<protein>
    <submittedName>
        <fullName evidence="1">Uncharacterized protein</fullName>
    </submittedName>
</protein>
<dbReference type="EMBL" id="JANAVB010028000">
    <property type="protein sequence ID" value="KAJ6816923.1"/>
    <property type="molecule type" value="Genomic_DNA"/>
</dbReference>
<keyword evidence="3" id="KW-1185">Reference proteome</keyword>